<proteinExistence type="inferred from homology"/>
<evidence type="ECO:0000259" key="6">
    <source>
        <dbReference type="Pfam" id="PF01923"/>
    </source>
</evidence>
<dbReference type="AlphaFoldDB" id="G0GD18"/>
<keyword evidence="2 4" id="KW-0547">Nucleotide-binding</keyword>
<dbReference type="Gene3D" id="1.20.1200.10">
    <property type="entry name" value="Cobalamin adenosyltransferase-like"/>
    <property type="match status" value="1"/>
</dbReference>
<keyword evidence="3 4" id="KW-0067">ATP-binding</keyword>
<dbReference type="InterPro" id="IPR016030">
    <property type="entry name" value="CblAdoTrfase-like"/>
</dbReference>
<dbReference type="KEGG" id="stq:Spith_1038"/>
<dbReference type="STRING" id="869211.Spith_1038"/>
<gene>
    <name evidence="7" type="ordered locus">Spith_1038</name>
</gene>
<dbReference type="SUPFAM" id="SSF89028">
    <property type="entry name" value="Cobalamin adenosyltransferase-like"/>
    <property type="match status" value="1"/>
</dbReference>
<dbReference type="GO" id="GO:0009236">
    <property type="term" value="P:cobalamin biosynthetic process"/>
    <property type="evidence" value="ECO:0007669"/>
    <property type="project" value="UniProtKB-UniRule"/>
</dbReference>
<accession>G0GD18</accession>
<dbReference type="EC" id="2.5.1.17" evidence="4"/>
<keyword evidence="4" id="KW-0169">Cobalamin biosynthesis</keyword>
<feature type="region of interest" description="Disordered" evidence="5">
    <location>
        <begin position="1"/>
        <end position="21"/>
    </location>
</feature>
<dbReference type="Proteomes" id="UP000007254">
    <property type="component" value="Chromosome"/>
</dbReference>
<organism evidence="7 8">
    <name type="scientific">Winmispira thermophila (strain ATCC 700085 / DSM 6578 / Z-1203)</name>
    <name type="common">Spirochaeta thermophila</name>
    <dbReference type="NCBI Taxonomy" id="869211"/>
    <lineage>
        <taxon>Bacteria</taxon>
        <taxon>Pseudomonadati</taxon>
        <taxon>Spirochaetota</taxon>
        <taxon>Spirochaetia</taxon>
        <taxon>Winmispirales</taxon>
        <taxon>Winmispiraceae</taxon>
        <taxon>Winmispira</taxon>
    </lineage>
</organism>
<dbReference type="OrthoDB" id="9778896at2"/>
<keyword evidence="1 4" id="KW-0808">Transferase</keyword>
<dbReference type="RefSeq" id="WP_014624666.1">
    <property type="nucleotide sequence ID" value="NC_017583.1"/>
</dbReference>
<dbReference type="Pfam" id="PF01923">
    <property type="entry name" value="Cob_adeno_trans"/>
    <property type="match status" value="1"/>
</dbReference>
<protein>
    <recommendedName>
        <fullName evidence="4">Corrinoid adenosyltransferase</fullName>
        <ecNumber evidence="4">2.5.1.17</ecNumber>
    </recommendedName>
    <alternativeName>
        <fullName evidence="4">Cob(II)alamin adenosyltransferase</fullName>
    </alternativeName>
    <alternativeName>
        <fullName evidence="4">Cob(II)yrinic acid a,c-diamide adenosyltransferase</fullName>
    </alternativeName>
    <alternativeName>
        <fullName evidence="4">Cobinamide/cobalamin adenosyltransferase</fullName>
    </alternativeName>
</protein>
<dbReference type="PANTHER" id="PTHR12213:SF0">
    <property type="entry name" value="CORRINOID ADENOSYLTRANSFERASE MMAB"/>
    <property type="match status" value="1"/>
</dbReference>
<dbReference type="UniPathway" id="UPA00148">
    <property type="reaction ID" value="UER00233"/>
</dbReference>
<evidence type="ECO:0000256" key="3">
    <source>
        <dbReference type="ARBA" id="ARBA00022840"/>
    </source>
</evidence>
<feature type="domain" description="Cobalamin adenosyltransferase-like" evidence="6">
    <location>
        <begin position="6"/>
        <end position="172"/>
    </location>
</feature>
<evidence type="ECO:0000256" key="4">
    <source>
        <dbReference type="RuleBase" id="RU366026"/>
    </source>
</evidence>
<dbReference type="GO" id="GO:0008817">
    <property type="term" value="F:corrinoid adenosyltransferase activity"/>
    <property type="evidence" value="ECO:0007669"/>
    <property type="project" value="UniProtKB-UniRule"/>
</dbReference>
<dbReference type="GO" id="GO:0005524">
    <property type="term" value="F:ATP binding"/>
    <property type="evidence" value="ECO:0007669"/>
    <property type="project" value="UniProtKB-UniRule"/>
</dbReference>
<dbReference type="NCBIfam" id="TIGR00636">
    <property type="entry name" value="PduO_Nterm"/>
    <property type="match status" value="1"/>
</dbReference>
<evidence type="ECO:0000256" key="2">
    <source>
        <dbReference type="ARBA" id="ARBA00022741"/>
    </source>
</evidence>
<dbReference type="InterPro" id="IPR029499">
    <property type="entry name" value="PduO-typ"/>
</dbReference>
<evidence type="ECO:0000313" key="8">
    <source>
        <dbReference type="Proteomes" id="UP000007254"/>
    </source>
</evidence>
<comment type="pathway">
    <text evidence="4">Cofactor biosynthesis; adenosylcobalamin biosynthesis; adenosylcobalamin from cob(II)yrinate a,c-diamide: step 2/7.</text>
</comment>
<evidence type="ECO:0000256" key="1">
    <source>
        <dbReference type="ARBA" id="ARBA00022679"/>
    </source>
</evidence>
<dbReference type="EMBL" id="CP002903">
    <property type="protein sequence ID" value="AEJ61310.1"/>
    <property type="molecule type" value="Genomic_DNA"/>
</dbReference>
<evidence type="ECO:0000256" key="5">
    <source>
        <dbReference type="SAM" id="MobiDB-lite"/>
    </source>
</evidence>
<comment type="catalytic activity">
    <reaction evidence="4">
        <text>2 cob(II)yrinate a,c diamide + reduced [electron-transfer flavoprotein] + 2 ATP = 2 adenosylcob(III)yrinate a,c-diamide + 2 triphosphate + oxidized [electron-transfer flavoprotein] + 3 H(+)</text>
        <dbReference type="Rhea" id="RHEA:11528"/>
        <dbReference type="Rhea" id="RHEA-COMP:10685"/>
        <dbReference type="Rhea" id="RHEA-COMP:10686"/>
        <dbReference type="ChEBI" id="CHEBI:15378"/>
        <dbReference type="ChEBI" id="CHEBI:18036"/>
        <dbReference type="ChEBI" id="CHEBI:30616"/>
        <dbReference type="ChEBI" id="CHEBI:57692"/>
        <dbReference type="ChEBI" id="CHEBI:58307"/>
        <dbReference type="ChEBI" id="CHEBI:58503"/>
        <dbReference type="ChEBI" id="CHEBI:58537"/>
        <dbReference type="EC" id="2.5.1.17"/>
    </reaction>
</comment>
<dbReference type="PANTHER" id="PTHR12213">
    <property type="entry name" value="CORRINOID ADENOSYLTRANSFERASE"/>
    <property type="match status" value="1"/>
</dbReference>
<evidence type="ECO:0000313" key="7">
    <source>
        <dbReference type="EMBL" id="AEJ61310.1"/>
    </source>
</evidence>
<comment type="similarity">
    <text evidence="4">Belongs to the Cob(I)alamin adenosyltransferase family.</text>
</comment>
<sequence>MEFSTITTRGGDEGVSSLASGERRPKDDLVFEVLGDLDELVSWLGVLKASLAGSEFRLSDVLEEIQRRLFVLGAQVASVGKGDHRRSVSPDDVEELEKEEADLLRKIPPLRGFVLPGENLASGYADLARAVCRRVERSLVRYIRERGMTDLAEGQRYLNRLSDYLFVLARYLGGGRSVPVTT</sequence>
<dbReference type="HOGENOM" id="CLU_083486_0_0_12"/>
<keyword evidence="8" id="KW-1185">Reference proteome</keyword>
<name>G0GD18_WINT7</name>
<comment type="catalytic activity">
    <reaction evidence="4">
        <text>2 cob(II)alamin + reduced [electron-transfer flavoprotein] + 2 ATP = 2 adenosylcob(III)alamin + 2 triphosphate + oxidized [electron-transfer flavoprotein] + 3 H(+)</text>
        <dbReference type="Rhea" id="RHEA:28671"/>
        <dbReference type="Rhea" id="RHEA-COMP:10685"/>
        <dbReference type="Rhea" id="RHEA-COMP:10686"/>
        <dbReference type="ChEBI" id="CHEBI:15378"/>
        <dbReference type="ChEBI" id="CHEBI:16304"/>
        <dbReference type="ChEBI" id="CHEBI:18036"/>
        <dbReference type="ChEBI" id="CHEBI:18408"/>
        <dbReference type="ChEBI" id="CHEBI:30616"/>
        <dbReference type="ChEBI" id="CHEBI:57692"/>
        <dbReference type="ChEBI" id="CHEBI:58307"/>
        <dbReference type="EC" id="2.5.1.17"/>
    </reaction>
</comment>
<reference evidence="7 8" key="1">
    <citation type="submission" date="2011-06" db="EMBL/GenBank/DDBJ databases">
        <title>The complete genome of Spirochaeta thermophila DSM 6578.</title>
        <authorList>
            <consortium name="US DOE Joint Genome Institute (JGI-PGF)"/>
            <person name="Lucas S."/>
            <person name="Lapidus A."/>
            <person name="Bruce D."/>
            <person name="Goodwin L."/>
            <person name="Pitluck S."/>
            <person name="Peters L."/>
            <person name="Kyrpides N."/>
            <person name="Mavromatis K."/>
            <person name="Ivanova N."/>
            <person name="Mikailova N."/>
            <person name="Pagani I."/>
            <person name="Chertkov O."/>
            <person name="Detter J.C."/>
            <person name="Tapia R."/>
            <person name="Han C."/>
            <person name="Land M."/>
            <person name="Hauser L."/>
            <person name="Markowitz V."/>
            <person name="Cheng J.-F."/>
            <person name="Hugenholtz P."/>
            <person name="Woyke T."/>
            <person name="Wu D."/>
            <person name="Spring S."/>
            <person name="Merkhoffer B."/>
            <person name="Schneider S."/>
            <person name="Klenk H.-P."/>
            <person name="Eisen J.A."/>
        </authorList>
    </citation>
    <scope>NUCLEOTIDE SEQUENCE [LARGE SCALE GENOMIC DNA]</scope>
    <source>
        <strain evidence="8">ATCC 700085 / DSM 6578 / Z-1203</strain>
    </source>
</reference>
<dbReference type="InterPro" id="IPR036451">
    <property type="entry name" value="CblAdoTrfase-like_sf"/>
</dbReference>